<sequence>MTAICVTGPKFRQTQWVSFIGGEGVVRSYTLGAGSWTYLIEMTLGPEPNFGRVGAETTVMLNEADLRAA</sequence>
<dbReference type="EMBL" id="JAMPLM010000054">
    <property type="protein sequence ID" value="MEP1062150.1"/>
    <property type="molecule type" value="Genomic_DNA"/>
</dbReference>
<comment type="caution">
    <text evidence="1">The sequence shown here is derived from an EMBL/GenBank/DDBJ whole genome shotgun (WGS) entry which is preliminary data.</text>
</comment>
<evidence type="ECO:0000313" key="2">
    <source>
        <dbReference type="Proteomes" id="UP001476950"/>
    </source>
</evidence>
<proteinExistence type="predicted"/>
<organism evidence="1 2">
    <name type="scientific">Stenomitos frigidus AS-A4</name>
    <dbReference type="NCBI Taxonomy" id="2933935"/>
    <lineage>
        <taxon>Bacteria</taxon>
        <taxon>Bacillati</taxon>
        <taxon>Cyanobacteriota</taxon>
        <taxon>Cyanophyceae</taxon>
        <taxon>Leptolyngbyales</taxon>
        <taxon>Leptolyngbyaceae</taxon>
        <taxon>Stenomitos</taxon>
    </lineage>
</organism>
<evidence type="ECO:0000313" key="1">
    <source>
        <dbReference type="EMBL" id="MEP1062150.1"/>
    </source>
</evidence>
<reference evidence="1 2" key="1">
    <citation type="submission" date="2022-04" db="EMBL/GenBank/DDBJ databases">
        <title>Positive selection, recombination, and allopatry shape intraspecific diversity of widespread and dominant cyanobacteria.</title>
        <authorList>
            <person name="Wei J."/>
            <person name="Shu W."/>
            <person name="Hu C."/>
        </authorList>
    </citation>
    <scope>NUCLEOTIDE SEQUENCE [LARGE SCALE GENOMIC DNA]</scope>
    <source>
        <strain evidence="1 2">AS-A4</strain>
    </source>
</reference>
<gene>
    <name evidence="1" type="ORF">NDI38_27635</name>
</gene>
<dbReference type="Proteomes" id="UP001476950">
    <property type="component" value="Unassembled WGS sequence"/>
</dbReference>
<protein>
    <submittedName>
        <fullName evidence="1">Uncharacterized protein</fullName>
    </submittedName>
</protein>
<name>A0ABV0KSD6_9CYAN</name>
<accession>A0ABV0KSD6</accession>
<keyword evidence="2" id="KW-1185">Reference proteome</keyword>
<dbReference type="RefSeq" id="WP_190452682.1">
    <property type="nucleotide sequence ID" value="NZ_JAMPLM010000054.1"/>
</dbReference>